<reference evidence="5" key="1">
    <citation type="submission" date="2015-07" db="EMBL/GenBank/DDBJ databases">
        <title>Nocardia seriolae U-1 whole genome shotgun sequence.</title>
        <authorList>
            <person name="Imajoh M."/>
            <person name="Fukumoto Y."/>
            <person name="Sukeda M."/>
            <person name="Yamane J."/>
            <person name="Yamasaki K."/>
            <person name="Shimizu M."/>
            <person name="Ohnishi K."/>
            <person name="Oshima S."/>
        </authorList>
    </citation>
    <scope>NUCLEOTIDE SEQUENCE [LARGE SCALE GENOMIC DNA]</scope>
    <source>
        <strain evidence="5">U-1</strain>
    </source>
</reference>
<evidence type="ECO:0000313" key="5">
    <source>
        <dbReference type="Proteomes" id="UP000037179"/>
    </source>
</evidence>
<proteinExistence type="predicted"/>
<name>A0A0B8N2H8_9NOCA</name>
<dbReference type="RefSeq" id="WP_106852370.1">
    <property type="nucleotide sequence ID" value="NZ_AP017900.1"/>
</dbReference>
<dbReference type="EMBL" id="CP017839">
    <property type="protein sequence ID" value="APA96534.1"/>
    <property type="molecule type" value="Genomic_DNA"/>
</dbReference>
<dbReference type="CDD" id="cd06259">
    <property type="entry name" value="YdcF-like"/>
    <property type="match status" value="1"/>
</dbReference>
<evidence type="ECO:0000256" key="2">
    <source>
        <dbReference type="SAM" id="Phobius"/>
    </source>
</evidence>
<reference evidence="4 5" key="2">
    <citation type="journal article" date="2016" name="Genome Announc.">
        <title>Draft Genome Sequence of Erythromycin- and Oxytetracycline-Sensitive Nocardia seriolae Strain U-1 (NBRC 110359).</title>
        <authorList>
            <person name="Imajoh M."/>
            <person name="Sukeda M."/>
            <person name="Shimizu M."/>
            <person name="Yamane J."/>
            <person name="Ohnishi K."/>
            <person name="Oshima S."/>
        </authorList>
    </citation>
    <scope>NUCLEOTIDE SEQUENCE [LARGE SCALE GENOMIC DNA]</scope>
    <source>
        <strain evidence="4 5">U-1</strain>
    </source>
</reference>
<sequence>MTAQDEGTAAAPARRGPRRPTARTRRARRLRWVLPVVCVLVAALAGAGIPVYAVPQIDRLRHADAIFVLGGEGFHRYPYGLSLGGAGWAPTVVISNPYGTRDDWLTDVCRTPQRGFELECFVPDPPTTKGEARQLRKLAAEHGWQTVIVVTFRPHISRARYILEQCFDGNLVMIESPEHIAWYRWVYEFGYQTVGYARAALQSGC</sequence>
<feature type="region of interest" description="Disordered" evidence="1">
    <location>
        <begin position="1"/>
        <end position="24"/>
    </location>
</feature>
<feature type="transmembrane region" description="Helical" evidence="2">
    <location>
        <begin position="32"/>
        <end position="53"/>
    </location>
</feature>
<keyword evidence="2" id="KW-0472">Membrane</keyword>
<keyword evidence="5" id="KW-1185">Reference proteome</keyword>
<dbReference type="EMBL" id="BBYQ01000031">
    <property type="protein sequence ID" value="GAP28267.1"/>
    <property type="molecule type" value="Genomic_DNA"/>
</dbReference>
<dbReference type="Proteomes" id="UP000180166">
    <property type="component" value="Chromosome"/>
</dbReference>
<evidence type="ECO:0000313" key="6">
    <source>
        <dbReference type="Proteomes" id="UP000180166"/>
    </source>
</evidence>
<keyword evidence="2" id="KW-0812">Transmembrane</keyword>
<protein>
    <submittedName>
        <fullName evidence="4">Uncharacterized protein</fullName>
    </submittedName>
</protein>
<dbReference type="AlphaFoldDB" id="A0A0B8N2H8"/>
<keyword evidence="2" id="KW-1133">Transmembrane helix</keyword>
<feature type="compositionally biased region" description="Basic residues" evidence="1">
    <location>
        <begin position="15"/>
        <end position="24"/>
    </location>
</feature>
<dbReference type="OrthoDB" id="4772924at2"/>
<dbReference type="InterPro" id="IPR003848">
    <property type="entry name" value="DUF218"/>
</dbReference>
<reference evidence="3 6" key="3">
    <citation type="submission" date="2016-10" db="EMBL/GenBank/DDBJ databases">
        <title>Genome sequence of Nocardia seriolae strain EM150506, isolated from Anguila japonica.</title>
        <authorList>
            <person name="Han H.-J."/>
        </authorList>
    </citation>
    <scope>NUCLEOTIDE SEQUENCE [LARGE SCALE GENOMIC DNA]</scope>
    <source>
        <strain evidence="3 6">EM150506</strain>
    </source>
</reference>
<organism evidence="4 5">
    <name type="scientific">Nocardia seriolae</name>
    <dbReference type="NCBI Taxonomy" id="37332"/>
    <lineage>
        <taxon>Bacteria</taxon>
        <taxon>Bacillati</taxon>
        <taxon>Actinomycetota</taxon>
        <taxon>Actinomycetes</taxon>
        <taxon>Mycobacteriales</taxon>
        <taxon>Nocardiaceae</taxon>
        <taxon>Nocardia</taxon>
    </lineage>
</organism>
<gene>
    <name evidence="3" type="ORF">NS506_02470</name>
    <name evidence="4" type="ORF">NSK11_contig00031-0032</name>
</gene>
<dbReference type="GeneID" id="93373212"/>
<dbReference type="KEGG" id="nsr:NS506_02470"/>
<evidence type="ECO:0000313" key="3">
    <source>
        <dbReference type="EMBL" id="APA96534.1"/>
    </source>
</evidence>
<dbReference type="Proteomes" id="UP000037179">
    <property type="component" value="Unassembled WGS sequence"/>
</dbReference>
<evidence type="ECO:0000313" key="4">
    <source>
        <dbReference type="EMBL" id="GAP28267.1"/>
    </source>
</evidence>
<accession>A0A0B8N2H8</accession>
<evidence type="ECO:0000256" key="1">
    <source>
        <dbReference type="SAM" id="MobiDB-lite"/>
    </source>
</evidence>